<reference evidence="1 2" key="1">
    <citation type="submission" date="2018-12" db="EMBL/GenBank/DDBJ databases">
        <authorList>
            <person name="Lunina O.N."/>
            <person name="Grouzdev D.S."/>
            <person name="Gorlenko V.M."/>
            <person name="Savvichev A.S."/>
        </authorList>
    </citation>
    <scope>NUCLEOTIDE SEQUENCE [LARGE SCALE GENOMIC DNA]</scope>
    <source>
        <strain evidence="1 2">BrKhr-17</strain>
    </source>
</reference>
<evidence type="ECO:0000313" key="2">
    <source>
        <dbReference type="Proteomes" id="UP000279908"/>
    </source>
</evidence>
<gene>
    <name evidence="1" type="ORF">EKD02_02530</name>
</gene>
<dbReference type="Proteomes" id="UP000279908">
    <property type="component" value="Unassembled WGS sequence"/>
</dbReference>
<proteinExistence type="predicted"/>
<dbReference type="AlphaFoldDB" id="A0A3S0L2V0"/>
<dbReference type="EMBL" id="RXYK01000002">
    <property type="protein sequence ID" value="RTY39569.1"/>
    <property type="molecule type" value="Genomic_DNA"/>
</dbReference>
<protein>
    <submittedName>
        <fullName evidence="1">Uncharacterized protein</fullName>
    </submittedName>
</protein>
<name>A0A3S0L2V0_CHLPH</name>
<evidence type="ECO:0000313" key="1">
    <source>
        <dbReference type="EMBL" id="RTY39569.1"/>
    </source>
</evidence>
<dbReference type="RefSeq" id="WP_126383655.1">
    <property type="nucleotide sequence ID" value="NZ_RXYK01000002.1"/>
</dbReference>
<organism evidence="1 2">
    <name type="scientific">Chlorobium phaeovibrioides</name>
    <dbReference type="NCBI Taxonomy" id="1094"/>
    <lineage>
        <taxon>Bacteria</taxon>
        <taxon>Pseudomonadati</taxon>
        <taxon>Chlorobiota</taxon>
        <taxon>Chlorobiia</taxon>
        <taxon>Chlorobiales</taxon>
        <taxon>Chlorobiaceae</taxon>
        <taxon>Chlorobium/Pelodictyon group</taxon>
        <taxon>Chlorobium</taxon>
    </lineage>
</organism>
<comment type="caution">
    <text evidence="1">The sequence shown here is derived from an EMBL/GenBank/DDBJ whole genome shotgun (WGS) entry which is preliminary data.</text>
</comment>
<accession>A0A3S0L2V0</accession>
<sequence>MYRSQGGPASFHYPAGPHHYRFVGAPIVRIIREVQSESITVRSNEPRQGYLPEPVDMSEYDGMTEDETWAALLEKAYAKCGGR</sequence>